<dbReference type="InterPro" id="IPR010982">
    <property type="entry name" value="Lambda_DNA-bd_dom_sf"/>
</dbReference>
<gene>
    <name evidence="3" type="ORF">ERS450000_04551</name>
</gene>
<dbReference type="Pfam" id="PF13560">
    <property type="entry name" value="HTH_31"/>
    <property type="match status" value="1"/>
</dbReference>
<dbReference type="AlphaFoldDB" id="A0A0H5P212"/>
<dbReference type="InterPro" id="IPR043917">
    <property type="entry name" value="DUF5753"/>
</dbReference>
<dbReference type="Proteomes" id="UP000057820">
    <property type="component" value="Plasmid 2"/>
</dbReference>
<dbReference type="Gene3D" id="1.10.260.40">
    <property type="entry name" value="lambda repressor-like DNA-binding domains"/>
    <property type="match status" value="1"/>
</dbReference>
<name>A0A0H5P212_NOCFR</name>
<evidence type="ECO:0000313" key="3">
    <source>
        <dbReference type="EMBL" id="CRY81697.1"/>
    </source>
</evidence>
<feature type="domain" description="HTH cro/C1-type" evidence="2">
    <location>
        <begin position="43"/>
        <end position="97"/>
    </location>
</feature>
<dbReference type="CDD" id="cd00093">
    <property type="entry name" value="HTH_XRE"/>
    <property type="match status" value="1"/>
</dbReference>
<dbReference type="PROSITE" id="PS50943">
    <property type="entry name" value="HTH_CROC1"/>
    <property type="match status" value="1"/>
</dbReference>
<accession>A0A0H5P212</accession>
<dbReference type="SUPFAM" id="SSF47413">
    <property type="entry name" value="lambda repressor-like DNA-binding domains"/>
    <property type="match status" value="1"/>
</dbReference>
<dbReference type="KEGG" id="nfr:ERS450000_04551"/>
<geneLocation type="plasmid" evidence="3">
    <name>2</name>
</geneLocation>
<proteinExistence type="predicted"/>
<dbReference type="Pfam" id="PF19054">
    <property type="entry name" value="DUF5753"/>
    <property type="match status" value="1"/>
</dbReference>
<keyword evidence="3" id="KW-0614">Plasmid</keyword>
<organism evidence="3 4">
    <name type="scientific">Nocardia farcinica</name>
    <dbReference type="NCBI Taxonomy" id="37329"/>
    <lineage>
        <taxon>Bacteria</taxon>
        <taxon>Bacillati</taxon>
        <taxon>Actinomycetota</taxon>
        <taxon>Actinomycetes</taxon>
        <taxon>Mycobacteriales</taxon>
        <taxon>Nocardiaceae</taxon>
        <taxon>Nocardia</taxon>
    </lineage>
</organism>
<dbReference type="RefSeq" id="WP_159005596.1">
    <property type="nucleotide sequence ID" value="NZ_CP031418.1"/>
</dbReference>
<feature type="region of interest" description="Disordered" evidence="1">
    <location>
        <begin position="1"/>
        <end position="30"/>
    </location>
</feature>
<sequence>MGKSVTRGSADDRERESSPTPGQVVPDGPVVTGVRHRQLGRILREMRSETGLSILTAAKAVGMGSGSLQRLECGQASKIHDAKLVKLCRLYQGMDRLEELKTLAAQRREQSWWDERTDMLAPSFKVYLGLEAAAERLTVYRPDIISSLYQTQEYAEVLDRIYFHDDSPGERAQRMEVRRKRLGLINRSLSPLEVDLVLDEGVLRRIVGGARLMSRQLRHLADMPPNVSLRVLPDCAGYPMGKAVDAFTLLDFGANSGKANEPPVVYVESFAGSMHLETPRSVRAYREAFRRIQRVALDRSESKRLLRRVAKEYGP</sequence>
<dbReference type="EMBL" id="LN868939">
    <property type="protein sequence ID" value="CRY81697.1"/>
    <property type="molecule type" value="Genomic_DNA"/>
</dbReference>
<protein>
    <recommendedName>
        <fullName evidence="2">HTH cro/C1-type domain-containing protein</fullName>
    </recommendedName>
</protein>
<reference evidence="4" key="1">
    <citation type="submission" date="2015-03" db="EMBL/GenBank/DDBJ databases">
        <authorList>
            <consortium name="Pathogen Informatics"/>
        </authorList>
    </citation>
    <scope>NUCLEOTIDE SEQUENCE [LARGE SCALE GENOMIC DNA]</scope>
    <source>
        <strain evidence="4">NCTC11134</strain>
        <plasmid evidence="4">2</plasmid>
    </source>
</reference>
<dbReference type="InterPro" id="IPR001387">
    <property type="entry name" value="Cro/C1-type_HTH"/>
</dbReference>
<evidence type="ECO:0000259" key="2">
    <source>
        <dbReference type="PROSITE" id="PS50943"/>
    </source>
</evidence>
<evidence type="ECO:0000256" key="1">
    <source>
        <dbReference type="SAM" id="MobiDB-lite"/>
    </source>
</evidence>
<dbReference type="SMART" id="SM00530">
    <property type="entry name" value="HTH_XRE"/>
    <property type="match status" value="1"/>
</dbReference>
<evidence type="ECO:0000313" key="4">
    <source>
        <dbReference type="Proteomes" id="UP000057820"/>
    </source>
</evidence>
<dbReference type="GO" id="GO:0003677">
    <property type="term" value="F:DNA binding"/>
    <property type="evidence" value="ECO:0007669"/>
    <property type="project" value="InterPro"/>
</dbReference>